<gene>
    <name evidence="7" type="ORF">BCL79_2337</name>
</gene>
<dbReference type="RefSeq" id="WP_121041020.1">
    <property type="nucleotide sequence ID" value="NZ_RCDC01000004.1"/>
</dbReference>
<organism evidence="7 8">
    <name type="scientific">Stenotrophomonas rhizophila</name>
    <dbReference type="NCBI Taxonomy" id="216778"/>
    <lineage>
        <taxon>Bacteria</taxon>
        <taxon>Pseudomonadati</taxon>
        <taxon>Pseudomonadota</taxon>
        <taxon>Gammaproteobacteria</taxon>
        <taxon>Lysobacterales</taxon>
        <taxon>Lysobacteraceae</taxon>
        <taxon>Stenotrophomonas</taxon>
    </lineage>
</organism>
<dbReference type="AlphaFoldDB" id="A0A498CLH9"/>
<evidence type="ECO:0000313" key="8">
    <source>
        <dbReference type="Proteomes" id="UP000274786"/>
    </source>
</evidence>
<reference evidence="7 8" key="1">
    <citation type="submission" date="2018-10" db="EMBL/GenBank/DDBJ databases">
        <title>Comparative analysis of microorganisms from saline springs in Andes Mountain Range, Colombia.</title>
        <authorList>
            <person name="Rubin E."/>
        </authorList>
    </citation>
    <scope>NUCLEOTIDE SEQUENCE [LARGE SCALE GENOMIC DNA]</scope>
    <source>
        <strain evidence="7 8">USBA GBX 843</strain>
    </source>
</reference>
<evidence type="ECO:0000256" key="4">
    <source>
        <dbReference type="RuleBase" id="RU003719"/>
    </source>
</evidence>
<keyword evidence="2 4" id="KW-0560">Oxidoreductase</keyword>
<protein>
    <submittedName>
        <fullName evidence="7">Phosphoglycerate dehydrogenase-like enzyme</fullName>
    </submittedName>
</protein>
<dbReference type="SUPFAM" id="SSF52283">
    <property type="entry name" value="Formate/glycerate dehydrogenase catalytic domain-like"/>
    <property type="match status" value="1"/>
</dbReference>
<dbReference type="PANTHER" id="PTHR42789">
    <property type="entry name" value="D-ISOMER SPECIFIC 2-HYDROXYACID DEHYDROGENASE FAMILY PROTEIN (AFU_ORTHOLOGUE AFUA_6G10090)"/>
    <property type="match status" value="1"/>
</dbReference>
<dbReference type="Pfam" id="PF00389">
    <property type="entry name" value="2-Hacid_dh"/>
    <property type="match status" value="1"/>
</dbReference>
<evidence type="ECO:0000259" key="6">
    <source>
        <dbReference type="Pfam" id="PF02826"/>
    </source>
</evidence>
<dbReference type="CDD" id="cd12169">
    <property type="entry name" value="PGDH_like_1"/>
    <property type="match status" value="1"/>
</dbReference>
<evidence type="ECO:0000256" key="3">
    <source>
        <dbReference type="ARBA" id="ARBA00023027"/>
    </source>
</evidence>
<feature type="domain" description="D-isomer specific 2-hydroxyacid dehydrogenase NAD-binding" evidence="6">
    <location>
        <begin position="113"/>
        <end position="287"/>
    </location>
</feature>
<dbReference type="Gene3D" id="3.40.50.720">
    <property type="entry name" value="NAD(P)-binding Rossmann-like Domain"/>
    <property type="match status" value="2"/>
</dbReference>
<evidence type="ECO:0000256" key="2">
    <source>
        <dbReference type="ARBA" id="ARBA00023002"/>
    </source>
</evidence>
<dbReference type="SUPFAM" id="SSF51735">
    <property type="entry name" value="NAD(P)-binding Rossmann-fold domains"/>
    <property type="match status" value="1"/>
</dbReference>
<sequence length="318" mass="33946">MPLNCVILDDYQGVATSSADWHRLGDAVQIRTLTTSHTGDALVAALQDADILVVMRERTPITAELLAKLPCLRLLVTSGMRNAAIDVAAAKARGVVVCGTDSHPEPAVELTWALILGVMRHLVPEANALRRDGPWQQTLGRDLHGARLGLLGLGKIGQRVARIGQAFGMQVSAWSPNLDAARAQAAGVHLAASKQALFADSDVVSLHLVLGERTRGIVDAATLACLPAHGYLINTARAGLIDQHALIQALAQKRFAGAGLDVFDIEPLPVGHPLRTLPNVLATPHLGYVTARNYRDYFGQAVENIAAWLQGAPRRVLD</sequence>
<evidence type="ECO:0000256" key="1">
    <source>
        <dbReference type="ARBA" id="ARBA00005854"/>
    </source>
</evidence>
<dbReference type="InterPro" id="IPR006140">
    <property type="entry name" value="D-isomer_DH_NAD-bd"/>
</dbReference>
<dbReference type="GO" id="GO:0051287">
    <property type="term" value="F:NAD binding"/>
    <property type="evidence" value="ECO:0007669"/>
    <property type="project" value="InterPro"/>
</dbReference>
<dbReference type="InterPro" id="IPR036291">
    <property type="entry name" value="NAD(P)-bd_dom_sf"/>
</dbReference>
<comment type="caution">
    <text evidence="7">The sequence shown here is derived from an EMBL/GenBank/DDBJ whole genome shotgun (WGS) entry which is preliminary data.</text>
</comment>
<evidence type="ECO:0000259" key="5">
    <source>
        <dbReference type="Pfam" id="PF00389"/>
    </source>
</evidence>
<proteinExistence type="inferred from homology"/>
<dbReference type="EMBL" id="RCDC01000004">
    <property type="protein sequence ID" value="RLK57923.1"/>
    <property type="molecule type" value="Genomic_DNA"/>
</dbReference>
<dbReference type="Pfam" id="PF02826">
    <property type="entry name" value="2-Hacid_dh_C"/>
    <property type="match status" value="1"/>
</dbReference>
<evidence type="ECO:0000313" key="7">
    <source>
        <dbReference type="EMBL" id="RLK57923.1"/>
    </source>
</evidence>
<dbReference type="GO" id="GO:0016616">
    <property type="term" value="F:oxidoreductase activity, acting on the CH-OH group of donors, NAD or NADP as acceptor"/>
    <property type="evidence" value="ECO:0007669"/>
    <property type="project" value="InterPro"/>
</dbReference>
<accession>A0A498CLH9</accession>
<name>A0A498CLH9_9GAMM</name>
<dbReference type="InterPro" id="IPR050857">
    <property type="entry name" value="D-2-hydroxyacid_DH"/>
</dbReference>
<feature type="domain" description="D-isomer specific 2-hydroxyacid dehydrogenase catalytic" evidence="5">
    <location>
        <begin position="18"/>
        <end position="313"/>
    </location>
</feature>
<keyword evidence="3" id="KW-0520">NAD</keyword>
<comment type="similarity">
    <text evidence="1 4">Belongs to the D-isomer specific 2-hydroxyacid dehydrogenase family.</text>
</comment>
<dbReference type="OrthoDB" id="9805416at2"/>
<dbReference type="InterPro" id="IPR006139">
    <property type="entry name" value="D-isomer_2_OHA_DH_cat_dom"/>
</dbReference>
<dbReference type="PANTHER" id="PTHR42789:SF1">
    <property type="entry name" value="D-ISOMER SPECIFIC 2-HYDROXYACID DEHYDROGENASE FAMILY PROTEIN (AFU_ORTHOLOGUE AFUA_6G10090)"/>
    <property type="match status" value="1"/>
</dbReference>
<dbReference type="Proteomes" id="UP000274786">
    <property type="component" value="Unassembled WGS sequence"/>
</dbReference>